<evidence type="ECO:0000256" key="12">
    <source>
        <dbReference type="SAM" id="Phobius"/>
    </source>
</evidence>
<keyword evidence="11 12" id="KW-0472">Membrane</keyword>
<dbReference type="Pfam" id="PF02322">
    <property type="entry name" value="Cyt_bd_oxida_II"/>
    <property type="match status" value="1"/>
</dbReference>
<dbReference type="PANTHER" id="PTHR43141">
    <property type="entry name" value="CYTOCHROME BD2 SUBUNIT II"/>
    <property type="match status" value="1"/>
</dbReference>
<dbReference type="GO" id="GO:0005886">
    <property type="term" value="C:plasma membrane"/>
    <property type="evidence" value="ECO:0007669"/>
    <property type="project" value="UniProtKB-SubCell"/>
</dbReference>
<dbReference type="EMBL" id="JAATJA010000002">
    <property type="protein sequence ID" value="NJB68165.1"/>
    <property type="molecule type" value="Genomic_DNA"/>
</dbReference>
<dbReference type="InterPro" id="IPR003317">
    <property type="entry name" value="Cyt-d_oxidase_su2"/>
</dbReference>
<comment type="similarity">
    <text evidence="2">Belongs to the cytochrome ubiquinol oxidase subunit 2 family.</text>
</comment>
<keyword evidence="10" id="KW-0408">Iron</keyword>
<dbReference type="GO" id="GO:0019646">
    <property type="term" value="P:aerobic electron transport chain"/>
    <property type="evidence" value="ECO:0007669"/>
    <property type="project" value="TreeGrafter"/>
</dbReference>
<evidence type="ECO:0000256" key="1">
    <source>
        <dbReference type="ARBA" id="ARBA00004651"/>
    </source>
</evidence>
<keyword evidence="6 12" id="KW-0812">Transmembrane</keyword>
<keyword evidence="9 12" id="KW-1133">Transmembrane helix</keyword>
<keyword evidence="5" id="KW-0349">Heme</keyword>
<feature type="transmembrane region" description="Helical" evidence="12">
    <location>
        <begin position="255"/>
        <end position="275"/>
    </location>
</feature>
<dbReference type="PIRSF" id="PIRSF000267">
    <property type="entry name" value="Cyt_oxidse_sub2"/>
    <property type="match status" value="1"/>
</dbReference>
<comment type="subcellular location">
    <subcellularLocation>
        <location evidence="1">Cell membrane</location>
        <topology evidence="1">Multi-pass membrane protein</topology>
    </subcellularLocation>
</comment>
<evidence type="ECO:0000256" key="3">
    <source>
        <dbReference type="ARBA" id="ARBA00022448"/>
    </source>
</evidence>
<evidence type="ECO:0000256" key="5">
    <source>
        <dbReference type="ARBA" id="ARBA00022617"/>
    </source>
</evidence>
<dbReference type="GO" id="GO:0070069">
    <property type="term" value="C:cytochrome complex"/>
    <property type="evidence" value="ECO:0007669"/>
    <property type="project" value="TreeGrafter"/>
</dbReference>
<dbReference type="GO" id="GO:0016682">
    <property type="term" value="F:oxidoreductase activity, acting on diphenols and related substances as donors, oxygen as acceptor"/>
    <property type="evidence" value="ECO:0007669"/>
    <property type="project" value="TreeGrafter"/>
</dbReference>
<keyword evidence="4" id="KW-1003">Cell membrane</keyword>
<feature type="transmembrane region" description="Helical" evidence="12">
    <location>
        <begin position="6"/>
        <end position="34"/>
    </location>
</feature>
<evidence type="ECO:0000256" key="6">
    <source>
        <dbReference type="ARBA" id="ARBA00022692"/>
    </source>
</evidence>
<reference evidence="13 14" key="1">
    <citation type="submission" date="2020-03" db="EMBL/GenBank/DDBJ databases">
        <title>Genomic Encyclopedia of Type Strains, Phase IV (KMG-IV): sequencing the most valuable type-strain genomes for metagenomic binning, comparative biology and taxonomic classification.</title>
        <authorList>
            <person name="Goeker M."/>
        </authorList>
    </citation>
    <scope>NUCLEOTIDE SEQUENCE [LARGE SCALE GENOMIC DNA]</scope>
    <source>
        <strain evidence="13 14">DSM 24233</strain>
    </source>
</reference>
<dbReference type="NCBIfam" id="TIGR00203">
    <property type="entry name" value="cydB"/>
    <property type="match status" value="1"/>
</dbReference>
<keyword evidence="8" id="KW-0249">Electron transport</keyword>
<feature type="transmembrane region" description="Helical" evidence="12">
    <location>
        <begin position="303"/>
        <end position="323"/>
    </location>
</feature>
<evidence type="ECO:0000256" key="7">
    <source>
        <dbReference type="ARBA" id="ARBA00022723"/>
    </source>
</evidence>
<dbReference type="AlphaFoldDB" id="A0A846QRX0"/>
<evidence type="ECO:0000256" key="8">
    <source>
        <dbReference type="ARBA" id="ARBA00022982"/>
    </source>
</evidence>
<protein>
    <submittedName>
        <fullName evidence="13">Cytochrome d ubiquinol oxidase subunit II</fullName>
        <ecNumber evidence="13">1.10.3.-</ecNumber>
    </submittedName>
</protein>
<proteinExistence type="inferred from homology"/>
<evidence type="ECO:0000256" key="9">
    <source>
        <dbReference type="ARBA" id="ARBA00022989"/>
    </source>
</evidence>
<keyword evidence="3" id="KW-0813">Transport</keyword>
<dbReference type="PANTHER" id="PTHR43141:SF5">
    <property type="entry name" value="CYTOCHROME BD-I UBIQUINOL OXIDASE SUBUNIT 2"/>
    <property type="match status" value="1"/>
</dbReference>
<feature type="transmembrane region" description="Helical" evidence="12">
    <location>
        <begin position="113"/>
        <end position="137"/>
    </location>
</feature>
<keyword evidence="14" id="KW-1185">Reference proteome</keyword>
<feature type="transmembrane region" description="Helical" evidence="12">
    <location>
        <begin position="157"/>
        <end position="179"/>
    </location>
</feature>
<dbReference type="GO" id="GO:0009055">
    <property type="term" value="F:electron transfer activity"/>
    <property type="evidence" value="ECO:0007669"/>
    <property type="project" value="TreeGrafter"/>
</dbReference>
<sequence length="341" mass="37461">MLETTWFLLWGILWAVYFILDGFDLGMGTIMPFISRNETDRRTIYNAAGPFWDGNEVWLVTAGGVTFAAFPAAYATLFSAMYSALFLLLFALILRGVSFEFRSKVDSAAWRSIWDVCHVVGSFAPALLLGVAFANIFRGIPIDANGVNQEGLLQLLNPYGLAGGVLFVIMFVLHGAIWLGIKSHGELHDRAVSLATKAWPVLMLWAVTFVVYTAVETKLLANYIQNPLLLVILIGAVAGMIAIRPALGHGHLWRAFAASATGIAGTTLFGVVGMYPRLLPSSLNDAWSMTIQNSASSPLTLKIMLTVALVMVPVVILYQLWVFKTFSHKITKDDLDYEEAY</sequence>
<comment type="caution">
    <text evidence="13">The sequence shown here is derived from an EMBL/GenBank/DDBJ whole genome shotgun (WGS) entry which is preliminary data.</text>
</comment>
<dbReference type="GO" id="GO:0046872">
    <property type="term" value="F:metal ion binding"/>
    <property type="evidence" value="ECO:0007669"/>
    <property type="project" value="UniProtKB-KW"/>
</dbReference>
<evidence type="ECO:0000313" key="13">
    <source>
        <dbReference type="EMBL" id="NJB68165.1"/>
    </source>
</evidence>
<evidence type="ECO:0000256" key="10">
    <source>
        <dbReference type="ARBA" id="ARBA00023004"/>
    </source>
</evidence>
<evidence type="ECO:0000313" key="14">
    <source>
        <dbReference type="Proteomes" id="UP000580856"/>
    </source>
</evidence>
<evidence type="ECO:0000256" key="2">
    <source>
        <dbReference type="ARBA" id="ARBA00007543"/>
    </source>
</evidence>
<dbReference type="RefSeq" id="WP_167941252.1">
    <property type="nucleotide sequence ID" value="NZ_JAATJA010000002.1"/>
</dbReference>
<accession>A0A846QRX0</accession>
<dbReference type="EC" id="1.10.3.-" evidence="13"/>
<feature type="transmembrane region" description="Helical" evidence="12">
    <location>
        <begin position="80"/>
        <end position="101"/>
    </location>
</feature>
<feature type="transmembrane region" description="Helical" evidence="12">
    <location>
        <begin position="191"/>
        <end position="212"/>
    </location>
</feature>
<keyword evidence="13" id="KW-0560">Oxidoreductase</keyword>
<organism evidence="13 14">
    <name type="scientific">Desulfobaculum xiamenense</name>
    <dbReference type="NCBI Taxonomy" id="995050"/>
    <lineage>
        <taxon>Bacteria</taxon>
        <taxon>Pseudomonadati</taxon>
        <taxon>Thermodesulfobacteriota</taxon>
        <taxon>Desulfovibrionia</taxon>
        <taxon>Desulfovibrionales</taxon>
        <taxon>Desulfovibrionaceae</taxon>
        <taxon>Desulfobaculum</taxon>
    </lineage>
</organism>
<gene>
    <name evidence="13" type="ORF">GGQ74_001838</name>
</gene>
<dbReference type="Proteomes" id="UP000580856">
    <property type="component" value="Unassembled WGS sequence"/>
</dbReference>
<feature type="transmembrane region" description="Helical" evidence="12">
    <location>
        <begin position="224"/>
        <end position="243"/>
    </location>
</feature>
<name>A0A846QRX0_9BACT</name>
<evidence type="ECO:0000256" key="11">
    <source>
        <dbReference type="ARBA" id="ARBA00023136"/>
    </source>
</evidence>
<evidence type="ECO:0000256" key="4">
    <source>
        <dbReference type="ARBA" id="ARBA00022475"/>
    </source>
</evidence>
<keyword evidence="7" id="KW-0479">Metal-binding</keyword>